<dbReference type="AlphaFoldDB" id="A0A0E9X732"/>
<protein>
    <submittedName>
        <fullName evidence="1">Uncharacterized protein</fullName>
    </submittedName>
</protein>
<reference evidence="1" key="1">
    <citation type="submission" date="2014-11" db="EMBL/GenBank/DDBJ databases">
        <authorList>
            <person name="Amaro Gonzalez C."/>
        </authorList>
    </citation>
    <scope>NUCLEOTIDE SEQUENCE</scope>
</reference>
<name>A0A0E9X732_ANGAN</name>
<evidence type="ECO:0000313" key="1">
    <source>
        <dbReference type="EMBL" id="JAH98236.1"/>
    </source>
</evidence>
<dbReference type="EMBL" id="GBXM01010341">
    <property type="protein sequence ID" value="JAH98236.1"/>
    <property type="molecule type" value="Transcribed_RNA"/>
</dbReference>
<sequence>MTCAQVSSPQPIRISIFVFVPSAHSSERFHCPFLFFNCKTMRTCLEKSTMNELVVRCYFELNCKFIQSPSFTSHIVKCRE</sequence>
<reference evidence="1" key="2">
    <citation type="journal article" date="2015" name="Fish Shellfish Immunol.">
        <title>Early steps in the European eel (Anguilla anguilla)-Vibrio vulnificus interaction in the gills: Role of the RtxA13 toxin.</title>
        <authorList>
            <person name="Callol A."/>
            <person name="Pajuelo D."/>
            <person name="Ebbesson L."/>
            <person name="Teles M."/>
            <person name="MacKenzie S."/>
            <person name="Amaro C."/>
        </authorList>
    </citation>
    <scope>NUCLEOTIDE SEQUENCE</scope>
</reference>
<proteinExistence type="predicted"/>
<accession>A0A0E9X732</accession>
<organism evidence="1">
    <name type="scientific">Anguilla anguilla</name>
    <name type="common">European freshwater eel</name>
    <name type="synonym">Muraena anguilla</name>
    <dbReference type="NCBI Taxonomy" id="7936"/>
    <lineage>
        <taxon>Eukaryota</taxon>
        <taxon>Metazoa</taxon>
        <taxon>Chordata</taxon>
        <taxon>Craniata</taxon>
        <taxon>Vertebrata</taxon>
        <taxon>Euteleostomi</taxon>
        <taxon>Actinopterygii</taxon>
        <taxon>Neopterygii</taxon>
        <taxon>Teleostei</taxon>
        <taxon>Anguilliformes</taxon>
        <taxon>Anguillidae</taxon>
        <taxon>Anguilla</taxon>
    </lineage>
</organism>